<accession>A0ABQ0H2K5</accession>
<dbReference type="RefSeq" id="WP_407865651.1">
    <property type="nucleotide sequence ID" value="NZ_BAAFZP010000001.1"/>
</dbReference>
<dbReference type="Proteomes" id="UP001628091">
    <property type="component" value="Unassembled WGS sequence"/>
</dbReference>
<keyword evidence="3" id="KW-1185">Reference proteome</keyword>
<evidence type="ECO:0000313" key="3">
    <source>
        <dbReference type="Proteomes" id="UP001628091"/>
    </source>
</evidence>
<keyword evidence="1" id="KW-0472">Membrane</keyword>
<name>A0ABQ0H2K5_9HYPH</name>
<evidence type="ECO:0000313" key="2">
    <source>
        <dbReference type="EMBL" id="GAB1583152.1"/>
    </source>
</evidence>
<reference evidence="2 3" key="1">
    <citation type="submission" date="2024-10" db="EMBL/GenBank/DDBJ databases">
        <title>Isolation, draft genome sequencing and identification of Phyllobacterium sp. NSA23, isolated from leaf soil.</title>
        <authorList>
            <person name="Akita H."/>
        </authorList>
    </citation>
    <scope>NUCLEOTIDE SEQUENCE [LARGE SCALE GENOMIC DNA]</scope>
    <source>
        <strain evidence="2 3">NSA23</strain>
    </source>
</reference>
<sequence length="53" mass="5979">MNRILALIALLTFAAFIGIIAFRVRSVDLTIVSVIGVGLASWDFWRQLFARKQ</sequence>
<comment type="caution">
    <text evidence="2">The sequence shown here is derived from an EMBL/GenBank/DDBJ whole genome shotgun (WGS) entry which is preliminary data.</text>
</comment>
<evidence type="ECO:0008006" key="4">
    <source>
        <dbReference type="Google" id="ProtNLM"/>
    </source>
</evidence>
<protein>
    <recommendedName>
        <fullName evidence="4">Phosphatidate cytidylyltransferase</fullName>
    </recommendedName>
</protein>
<gene>
    <name evidence="2" type="ORF">PPNSA23_30950</name>
</gene>
<keyword evidence="1" id="KW-1133">Transmembrane helix</keyword>
<dbReference type="EMBL" id="BAAFZP010000001">
    <property type="protein sequence ID" value="GAB1583152.1"/>
    <property type="molecule type" value="Genomic_DNA"/>
</dbReference>
<keyword evidence="1" id="KW-0812">Transmembrane</keyword>
<organism evidence="2 3">
    <name type="scientific">Phyllobacterium phragmitis</name>
    <dbReference type="NCBI Taxonomy" id="2670329"/>
    <lineage>
        <taxon>Bacteria</taxon>
        <taxon>Pseudomonadati</taxon>
        <taxon>Pseudomonadota</taxon>
        <taxon>Alphaproteobacteria</taxon>
        <taxon>Hyphomicrobiales</taxon>
        <taxon>Phyllobacteriaceae</taxon>
        <taxon>Phyllobacterium</taxon>
    </lineage>
</organism>
<evidence type="ECO:0000256" key="1">
    <source>
        <dbReference type="SAM" id="Phobius"/>
    </source>
</evidence>
<proteinExistence type="predicted"/>
<feature type="transmembrane region" description="Helical" evidence="1">
    <location>
        <begin position="31"/>
        <end position="49"/>
    </location>
</feature>